<feature type="compositionally biased region" description="Low complexity" evidence="1">
    <location>
        <begin position="62"/>
        <end position="71"/>
    </location>
</feature>
<dbReference type="EMBL" id="WHJG01000015">
    <property type="protein sequence ID" value="NHZ80786.1"/>
    <property type="molecule type" value="Genomic_DNA"/>
</dbReference>
<protein>
    <submittedName>
        <fullName evidence="3">DUF4157 domain-containing protein</fullName>
    </submittedName>
</protein>
<reference evidence="3 4" key="1">
    <citation type="submission" date="2019-10" db="EMBL/GenBank/DDBJ databases">
        <title>Taxonomy of Antarctic Massilia spp.: description of Massilia rubra sp. nov., Massilia aquatica sp. nov., Massilia mucilaginosa sp. nov., Massilia frigida sp. nov. isolated from streams, lakes and regoliths.</title>
        <authorList>
            <person name="Holochova P."/>
            <person name="Sedlacek I."/>
            <person name="Kralova S."/>
            <person name="Maslanova I."/>
            <person name="Busse H.-J."/>
            <person name="Stankova E."/>
            <person name="Vrbovska V."/>
            <person name="Kovarovic V."/>
            <person name="Bartak M."/>
            <person name="Svec P."/>
            <person name="Pantucek R."/>
        </authorList>
    </citation>
    <scope>NUCLEOTIDE SEQUENCE [LARGE SCALE GENOMIC DNA]</scope>
    <source>
        <strain evidence="3 4">CCM 8695</strain>
    </source>
</reference>
<name>A0ABX0NC10_9BURK</name>
<sequence>MQRAHATTASTVTRPSAHEQRPGLRPALSTAPPAAIGRVSNCACGGACPRCASAASASAAASTSVPSVRPAGSTATGEEEAPPIVHEVLRAPGQALDPAARTVMERHFAYDFSQVRIHADARAAQSARAVDAAAYTVGRHLVFNAGAYAPHSRPGQELIAHELTHVIEQANGPVSGRPGAAGLTVSQAGDAHERQADGVASRLFNDPASGQPAARRSTGLTPLGPAVNRTIQRQHRSGASTRPVSRGPAVVEDGQHLAAGQMPRSAFLAALRAALLDASDAELRRFGRTARNCPFILRTIERYATRPLSSMMRLIQAFARPPAGADAHGLIAAVSERARIVARRIGQRQGPLAQAMTESRDATLPSHEPSVIRAQLGSGRTLDRSTRANMEGSFGTSFGSVRVHDDSPAARFNSVLGARAFTVGQDIAFAAGQYRPGTTTGDLLIAHELAHTVQQGSGRPQQSMGAAAQEELERQADRAAQSAVLGHDADAPAPRLDKSAMQVQRAPALVAAGLLIAEATPEAIILAEVVAVSTTEVVVADGALVVAAELAAPAILEVAAPVAIETLAPVAVEALAPAAVEASSSVLAAATATVGIGVAATTLPTDSPTRERRRRSCRSDPCPEPLPVLWPSELPLPPDFALIRTPSDVREAEGLGDRGPAQARFSAEIAYARTRHVPPPDPCDPMVLHDESRWNAPYDAHHIHPLYLGGFDVRANLCALETHLHQLGHPRLDNQSSFLDVYMECGICSASLKHHPAYQTYYIAGTRR</sequence>
<dbReference type="InterPro" id="IPR025295">
    <property type="entry name" value="eCIS_core_dom"/>
</dbReference>
<feature type="compositionally biased region" description="Polar residues" evidence="1">
    <location>
        <begin position="1"/>
        <end position="14"/>
    </location>
</feature>
<feature type="domain" description="eCIS core" evidence="2">
    <location>
        <begin position="96"/>
        <end position="172"/>
    </location>
</feature>
<feature type="region of interest" description="Disordered" evidence="1">
    <location>
        <begin position="602"/>
        <end position="622"/>
    </location>
</feature>
<keyword evidence="4" id="KW-1185">Reference proteome</keyword>
<dbReference type="Pfam" id="PF13699">
    <property type="entry name" value="eCIS_core"/>
    <property type="match status" value="2"/>
</dbReference>
<dbReference type="Proteomes" id="UP000621455">
    <property type="component" value="Unassembled WGS sequence"/>
</dbReference>
<comment type="caution">
    <text evidence="3">The sequence shown here is derived from an EMBL/GenBank/DDBJ whole genome shotgun (WGS) entry which is preliminary data.</text>
</comment>
<evidence type="ECO:0000259" key="2">
    <source>
        <dbReference type="Pfam" id="PF13699"/>
    </source>
</evidence>
<feature type="region of interest" description="Disordered" evidence="1">
    <location>
        <begin position="62"/>
        <end position="81"/>
    </location>
</feature>
<feature type="domain" description="eCIS core" evidence="2">
    <location>
        <begin position="382"/>
        <end position="458"/>
    </location>
</feature>
<feature type="compositionally biased region" description="Polar residues" evidence="1">
    <location>
        <begin position="453"/>
        <end position="464"/>
    </location>
</feature>
<feature type="region of interest" description="Disordered" evidence="1">
    <location>
        <begin position="1"/>
        <end position="31"/>
    </location>
</feature>
<evidence type="ECO:0000313" key="3">
    <source>
        <dbReference type="EMBL" id="NHZ80786.1"/>
    </source>
</evidence>
<organism evidence="3 4">
    <name type="scientific">Massilia frigida</name>
    <dbReference type="NCBI Taxonomy" id="2609281"/>
    <lineage>
        <taxon>Bacteria</taxon>
        <taxon>Pseudomonadati</taxon>
        <taxon>Pseudomonadota</taxon>
        <taxon>Betaproteobacteria</taxon>
        <taxon>Burkholderiales</taxon>
        <taxon>Oxalobacteraceae</taxon>
        <taxon>Telluria group</taxon>
        <taxon>Massilia</taxon>
    </lineage>
</organism>
<proteinExistence type="predicted"/>
<evidence type="ECO:0000313" key="4">
    <source>
        <dbReference type="Proteomes" id="UP000621455"/>
    </source>
</evidence>
<feature type="region of interest" description="Disordered" evidence="1">
    <location>
        <begin position="173"/>
        <end position="248"/>
    </location>
</feature>
<gene>
    <name evidence="3" type="ORF">F2P44_16115</name>
</gene>
<accession>A0ABX0NC10</accession>
<feature type="region of interest" description="Disordered" evidence="1">
    <location>
        <begin position="453"/>
        <end position="480"/>
    </location>
</feature>
<evidence type="ECO:0000256" key="1">
    <source>
        <dbReference type="SAM" id="MobiDB-lite"/>
    </source>
</evidence>